<dbReference type="Gene3D" id="1.10.1660.10">
    <property type="match status" value="1"/>
</dbReference>
<evidence type="ECO:0000256" key="2">
    <source>
        <dbReference type="ARBA" id="ARBA00023125"/>
    </source>
</evidence>
<dbReference type="PANTHER" id="PTHR30204:SF94">
    <property type="entry name" value="HEAVY METAL-DEPENDENT TRANSCRIPTIONAL REGULATOR HI_0293-RELATED"/>
    <property type="match status" value="1"/>
</dbReference>
<protein>
    <submittedName>
        <fullName evidence="6">Heavy metal-responsive transcriptional regulator</fullName>
    </submittedName>
</protein>
<dbReference type="InterPro" id="IPR000551">
    <property type="entry name" value="MerR-type_HTH_dom"/>
</dbReference>
<gene>
    <name evidence="6" type="ORF">P0M35_11015</name>
</gene>
<keyword evidence="7" id="KW-1185">Reference proteome</keyword>
<keyword evidence="2" id="KW-0238">DNA-binding</keyword>
<keyword evidence="1" id="KW-0805">Transcription regulation</keyword>
<dbReference type="Proteomes" id="UP001221302">
    <property type="component" value="Unassembled WGS sequence"/>
</dbReference>
<dbReference type="InterPro" id="IPR009061">
    <property type="entry name" value="DNA-bd_dom_put_sf"/>
</dbReference>
<dbReference type="Pfam" id="PF13411">
    <property type="entry name" value="MerR_1"/>
    <property type="match status" value="1"/>
</dbReference>
<comment type="caution">
    <text evidence="6">The sequence shown here is derived from an EMBL/GenBank/DDBJ whole genome shotgun (WGS) entry which is preliminary data.</text>
</comment>
<dbReference type="PANTHER" id="PTHR30204">
    <property type="entry name" value="REDOX-CYCLING DRUG-SENSING TRANSCRIPTIONAL ACTIVATOR SOXR"/>
    <property type="match status" value="1"/>
</dbReference>
<evidence type="ECO:0000259" key="5">
    <source>
        <dbReference type="PROSITE" id="PS50937"/>
    </source>
</evidence>
<evidence type="ECO:0000256" key="3">
    <source>
        <dbReference type="ARBA" id="ARBA00023163"/>
    </source>
</evidence>
<dbReference type="GO" id="GO:0003677">
    <property type="term" value="F:DNA binding"/>
    <property type="evidence" value="ECO:0007669"/>
    <property type="project" value="UniProtKB-KW"/>
</dbReference>
<proteinExistence type="predicted"/>
<dbReference type="AlphaFoldDB" id="A0AAE3P2P4"/>
<dbReference type="SMART" id="SM00422">
    <property type="entry name" value="HTH_MERR"/>
    <property type="match status" value="1"/>
</dbReference>
<accession>A0AAE3P2P4</accession>
<dbReference type="RefSeq" id="WP_321536453.1">
    <property type="nucleotide sequence ID" value="NZ_JARGDL010000017.1"/>
</dbReference>
<feature type="domain" description="HTH merR-type" evidence="5">
    <location>
        <begin position="3"/>
        <end position="72"/>
    </location>
</feature>
<dbReference type="SUPFAM" id="SSF46955">
    <property type="entry name" value="Putative DNA-binding domain"/>
    <property type="match status" value="1"/>
</dbReference>
<feature type="coiled-coil region" evidence="4">
    <location>
        <begin position="84"/>
        <end position="111"/>
    </location>
</feature>
<name>A0AAE3P2P4_9BACT</name>
<sequence>MEHFKVGEIAEKVGINVETLRYYEKIKIMPKPKRKESRYRYYDEMDLRRLLFIKRAKELGFTLKEIKELLNLKIESTATCGDIKHLAEHKLTDVEERIKDLKNIKNVLIKLIDQCVCEEVSSEECPILEVIEQNIK</sequence>
<dbReference type="GO" id="GO:0003700">
    <property type="term" value="F:DNA-binding transcription factor activity"/>
    <property type="evidence" value="ECO:0007669"/>
    <property type="project" value="InterPro"/>
</dbReference>
<keyword evidence="4" id="KW-0175">Coiled coil</keyword>
<dbReference type="EMBL" id="JARGDL010000017">
    <property type="protein sequence ID" value="MDF1612682.1"/>
    <property type="molecule type" value="Genomic_DNA"/>
</dbReference>
<organism evidence="6 7">
    <name type="scientific">Stygiobacter electus</name>
    <dbReference type="NCBI Taxonomy" id="3032292"/>
    <lineage>
        <taxon>Bacteria</taxon>
        <taxon>Pseudomonadati</taxon>
        <taxon>Ignavibacteriota</taxon>
        <taxon>Ignavibacteria</taxon>
        <taxon>Ignavibacteriales</taxon>
        <taxon>Melioribacteraceae</taxon>
        <taxon>Stygiobacter</taxon>
    </lineage>
</organism>
<reference evidence="6" key="1">
    <citation type="submission" date="2023-03" db="EMBL/GenBank/DDBJ databases">
        <title>Stygiobacter electus gen. nov., sp. nov., facultatively anaerobic thermotolerant bacterium of the class Ignavibacteria from a well of Yessentuki mineral water deposit.</title>
        <authorList>
            <person name="Podosokorskaya O.A."/>
            <person name="Elcheninov A.G."/>
            <person name="Petrova N.F."/>
            <person name="Zavarzina D.G."/>
            <person name="Kublanov I.V."/>
            <person name="Merkel A.Y."/>
        </authorList>
    </citation>
    <scope>NUCLEOTIDE SEQUENCE</scope>
    <source>
        <strain evidence="6">09-Me</strain>
    </source>
</reference>
<dbReference type="InterPro" id="IPR047057">
    <property type="entry name" value="MerR_fam"/>
</dbReference>
<dbReference type="PRINTS" id="PR00040">
    <property type="entry name" value="HTHMERR"/>
</dbReference>
<keyword evidence="3" id="KW-0804">Transcription</keyword>
<evidence type="ECO:0000256" key="4">
    <source>
        <dbReference type="SAM" id="Coils"/>
    </source>
</evidence>
<dbReference type="PROSITE" id="PS50937">
    <property type="entry name" value="HTH_MERR_2"/>
    <property type="match status" value="1"/>
</dbReference>
<dbReference type="CDD" id="cd04770">
    <property type="entry name" value="HTH_HMRTR"/>
    <property type="match status" value="1"/>
</dbReference>
<evidence type="ECO:0000256" key="1">
    <source>
        <dbReference type="ARBA" id="ARBA00023015"/>
    </source>
</evidence>
<evidence type="ECO:0000313" key="6">
    <source>
        <dbReference type="EMBL" id="MDF1612682.1"/>
    </source>
</evidence>
<evidence type="ECO:0000313" key="7">
    <source>
        <dbReference type="Proteomes" id="UP001221302"/>
    </source>
</evidence>